<reference evidence="1" key="1">
    <citation type="submission" date="2021-06" db="EMBL/GenBank/DDBJ databases">
        <authorList>
            <person name="Kallberg Y."/>
            <person name="Tangrot J."/>
            <person name="Rosling A."/>
        </authorList>
    </citation>
    <scope>NUCLEOTIDE SEQUENCE</scope>
    <source>
        <strain evidence="1">FL966</strain>
    </source>
</reference>
<name>A0A9N9JC28_9GLOM</name>
<dbReference type="AlphaFoldDB" id="A0A9N9JC28"/>
<evidence type="ECO:0000313" key="2">
    <source>
        <dbReference type="Proteomes" id="UP000789759"/>
    </source>
</evidence>
<sequence length="66" mass="7621">MSISLDINEFFDIDEIEKVNMNIDNNNTDVFNSILDSTDGTGHVWKVVENDDKILETKRIKTYLLS</sequence>
<proteinExistence type="predicted"/>
<feature type="non-terminal residue" evidence="1">
    <location>
        <position position="66"/>
    </location>
</feature>
<dbReference type="Proteomes" id="UP000789759">
    <property type="component" value="Unassembled WGS sequence"/>
</dbReference>
<evidence type="ECO:0000313" key="1">
    <source>
        <dbReference type="EMBL" id="CAG8775181.1"/>
    </source>
</evidence>
<comment type="caution">
    <text evidence="1">The sequence shown here is derived from an EMBL/GenBank/DDBJ whole genome shotgun (WGS) entry which is preliminary data.</text>
</comment>
<accession>A0A9N9JC28</accession>
<protein>
    <submittedName>
        <fullName evidence="1">13419_t:CDS:1</fullName>
    </submittedName>
</protein>
<gene>
    <name evidence="1" type="ORF">CPELLU_LOCUS16084</name>
</gene>
<dbReference type="EMBL" id="CAJVQA010022727">
    <property type="protein sequence ID" value="CAG8775181.1"/>
    <property type="molecule type" value="Genomic_DNA"/>
</dbReference>
<keyword evidence="2" id="KW-1185">Reference proteome</keyword>
<organism evidence="1 2">
    <name type="scientific">Cetraspora pellucida</name>
    <dbReference type="NCBI Taxonomy" id="1433469"/>
    <lineage>
        <taxon>Eukaryota</taxon>
        <taxon>Fungi</taxon>
        <taxon>Fungi incertae sedis</taxon>
        <taxon>Mucoromycota</taxon>
        <taxon>Glomeromycotina</taxon>
        <taxon>Glomeromycetes</taxon>
        <taxon>Diversisporales</taxon>
        <taxon>Gigasporaceae</taxon>
        <taxon>Cetraspora</taxon>
    </lineage>
</organism>